<dbReference type="HAMAP" id="MF_01924">
    <property type="entry name" value="A_A_dipeptidase"/>
    <property type="match status" value="1"/>
</dbReference>
<evidence type="ECO:0000313" key="11">
    <source>
        <dbReference type="EMBL" id="EDP94551.1"/>
    </source>
</evidence>
<dbReference type="EMBL" id="ABIB01000016">
    <property type="protein sequence ID" value="EDP94551.1"/>
    <property type="molecule type" value="Genomic_DNA"/>
</dbReference>
<keyword evidence="6 9" id="KW-0224">Dipeptidase</keyword>
<dbReference type="GO" id="GO:0160237">
    <property type="term" value="F:D-Ala-D-Ala dipeptidase activity"/>
    <property type="evidence" value="ECO:0007669"/>
    <property type="project" value="UniProtKB-EC"/>
</dbReference>
<dbReference type="eggNOG" id="COG2173">
    <property type="taxonomic scope" value="Bacteria"/>
</dbReference>
<reference evidence="11 12" key="1">
    <citation type="journal article" date="2011" name="J. Bacteriol.">
        <title>Genome sequence of the algicidal bacterium Kordia algicida OT-1.</title>
        <authorList>
            <person name="Lee H.S."/>
            <person name="Kang S.G."/>
            <person name="Kwon K.K."/>
            <person name="Lee J.H."/>
            <person name="Kim S.J."/>
        </authorList>
    </citation>
    <scope>NUCLEOTIDE SEQUENCE [LARGE SCALE GENOMIC DNA]</scope>
    <source>
        <strain evidence="11 12">OT-1</strain>
    </source>
</reference>
<feature type="active site" description="Proton donor/acceptor" evidence="9">
    <location>
        <position position="181"/>
    </location>
</feature>
<keyword evidence="12" id="KW-1185">Reference proteome</keyword>
<dbReference type="GO" id="GO:0008237">
    <property type="term" value="F:metallopeptidase activity"/>
    <property type="evidence" value="ECO:0007669"/>
    <property type="project" value="UniProtKB-KW"/>
</dbReference>
<keyword evidence="11" id="KW-0436">Ligase</keyword>
<dbReference type="GO" id="GO:0016874">
    <property type="term" value="F:ligase activity"/>
    <property type="evidence" value="ECO:0007669"/>
    <property type="project" value="UniProtKB-KW"/>
</dbReference>
<evidence type="ECO:0000256" key="10">
    <source>
        <dbReference type="PIRNR" id="PIRNR026671"/>
    </source>
</evidence>
<comment type="function">
    <text evidence="9 10">Catalyzes hydrolysis of the D-alanyl-D-alanine dipeptide.</text>
</comment>
<dbReference type="HOGENOM" id="CLU_060744_0_1_10"/>
<accession>A9EAY5</accession>
<comment type="catalytic activity">
    <reaction evidence="1 9 10">
        <text>D-alanyl-D-alanine + H2O = 2 D-alanine</text>
        <dbReference type="Rhea" id="RHEA:20661"/>
        <dbReference type="ChEBI" id="CHEBI:15377"/>
        <dbReference type="ChEBI" id="CHEBI:57416"/>
        <dbReference type="ChEBI" id="CHEBI:57822"/>
        <dbReference type="EC" id="3.4.13.22"/>
    </reaction>
</comment>
<keyword evidence="4 9" id="KW-0378">Hydrolase</keyword>
<feature type="binding site" evidence="9">
    <location>
        <position position="116"/>
    </location>
    <ligand>
        <name>Zn(2+)</name>
        <dbReference type="ChEBI" id="CHEBI:29105"/>
        <note>catalytic</note>
    </ligand>
</feature>
<dbReference type="CDD" id="cd14817">
    <property type="entry name" value="D-Ala-D-Ala_dipeptidase_VanX"/>
    <property type="match status" value="1"/>
</dbReference>
<dbReference type="PIRSF" id="PIRSF026671">
    <property type="entry name" value="AA_dipeptidase"/>
    <property type="match status" value="1"/>
</dbReference>
<keyword evidence="3 9" id="KW-0479">Metal-binding</keyword>
<dbReference type="EC" id="3.4.13.22" evidence="9 10"/>
<comment type="caution">
    <text evidence="11">The sequence shown here is derived from an EMBL/GenBank/DDBJ whole genome shotgun (WGS) entry which is preliminary data.</text>
</comment>
<keyword evidence="8 10" id="KW-0961">Cell wall biogenesis/degradation</keyword>
<evidence type="ECO:0000256" key="5">
    <source>
        <dbReference type="ARBA" id="ARBA00022833"/>
    </source>
</evidence>
<dbReference type="GO" id="GO:0006508">
    <property type="term" value="P:proteolysis"/>
    <property type="evidence" value="ECO:0007669"/>
    <property type="project" value="UniProtKB-KW"/>
</dbReference>
<evidence type="ECO:0000256" key="7">
    <source>
        <dbReference type="ARBA" id="ARBA00023049"/>
    </source>
</evidence>
<dbReference type="SUPFAM" id="SSF55166">
    <property type="entry name" value="Hedgehog/DD-peptidase"/>
    <property type="match status" value="1"/>
</dbReference>
<evidence type="ECO:0000256" key="2">
    <source>
        <dbReference type="ARBA" id="ARBA00022670"/>
    </source>
</evidence>
<evidence type="ECO:0000313" key="12">
    <source>
        <dbReference type="Proteomes" id="UP000002945"/>
    </source>
</evidence>
<feature type="binding site" evidence="9">
    <location>
        <position position="184"/>
    </location>
    <ligand>
        <name>Zn(2+)</name>
        <dbReference type="ChEBI" id="CHEBI:29105"/>
        <note>catalytic</note>
    </ligand>
</feature>
<evidence type="ECO:0000256" key="8">
    <source>
        <dbReference type="ARBA" id="ARBA00023316"/>
    </source>
</evidence>
<keyword evidence="5 9" id="KW-0862">Zinc</keyword>
<protein>
    <recommendedName>
        <fullName evidence="9 10">D-alanyl-D-alanine dipeptidase</fullName>
        <shortName evidence="9 10">D-Ala-D-Ala dipeptidase</shortName>
        <ecNumber evidence="9 10">3.4.13.22</ecNumber>
    </recommendedName>
</protein>
<dbReference type="InterPro" id="IPR009045">
    <property type="entry name" value="Zn_M74/Hedgehog-like"/>
</dbReference>
<name>A9EAY5_9FLAO</name>
<gene>
    <name evidence="11" type="ORF">KAOT1_10326</name>
</gene>
<organism evidence="11 12">
    <name type="scientific">Kordia algicida OT-1</name>
    <dbReference type="NCBI Taxonomy" id="391587"/>
    <lineage>
        <taxon>Bacteria</taxon>
        <taxon>Pseudomonadati</taxon>
        <taxon>Bacteroidota</taxon>
        <taxon>Flavobacteriia</taxon>
        <taxon>Flavobacteriales</taxon>
        <taxon>Flavobacteriaceae</taxon>
        <taxon>Kordia</taxon>
    </lineage>
</organism>
<evidence type="ECO:0000256" key="1">
    <source>
        <dbReference type="ARBA" id="ARBA00001362"/>
    </source>
</evidence>
<dbReference type="AlphaFoldDB" id="A9EAY5"/>
<proteinExistence type="inferred from homology"/>
<feature type="site" description="Transition state stabilizer" evidence="9">
    <location>
        <position position="71"/>
    </location>
</feature>
<comment type="cofactor">
    <cofactor evidence="9">
        <name>Zn(2+)</name>
        <dbReference type="ChEBI" id="CHEBI:29105"/>
    </cofactor>
    <text evidence="9">Binds 1 zinc ion per subunit.</text>
</comment>
<dbReference type="PANTHER" id="PTHR43126:SF1">
    <property type="entry name" value="D-ALANYL-D-ALANINE DIPEPTIDASE"/>
    <property type="match status" value="1"/>
</dbReference>
<evidence type="ECO:0000256" key="4">
    <source>
        <dbReference type="ARBA" id="ARBA00022801"/>
    </source>
</evidence>
<evidence type="ECO:0000256" key="3">
    <source>
        <dbReference type="ARBA" id="ARBA00022723"/>
    </source>
</evidence>
<dbReference type="GO" id="GO:0008270">
    <property type="term" value="F:zinc ion binding"/>
    <property type="evidence" value="ECO:0007669"/>
    <property type="project" value="UniProtKB-UniRule"/>
</dbReference>
<sequence length="202" mass="24022">MPKGFVYVTDYVPDITLELRYFCSDNFIGTHIDGYEAEKCILSLQAAKALQKVQSELKKQNLGIKVFDAYRPQRAVDHFRRWARDINDTLMKQEYYPDVAKKDLFRLQYIATQSRHSSGSTVDLTIINLKTKKELDMGSSYDFFGKISWVSYQNLSKKQLQNRKLLQEVMLKNGFRNYPKEWWHFTLRGEPYRNQYFDFPVR</sequence>
<dbReference type="InterPro" id="IPR000755">
    <property type="entry name" value="A_A_dipeptidase"/>
</dbReference>
<dbReference type="Proteomes" id="UP000002945">
    <property type="component" value="Unassembled WGS sequence"/>
</dbReference>
<dbReference type="STRING" id="391587.KAOT1_10326"/>
<keyword evidence="7 9" id="KW-0482">Metalloprotease</keyword>
<comment type="similarity">
    <text evidence="9 10">Belongs to the peptidase M15D family.</text>
</comment>
<dbReference type="GO" id="GO:0071555">
    <property type="term" value="P:cell wall organization"/>
    <property type="evidence" value="ECO:0007669"/>
    <property type="project" value="UniProtKB-KW"/>
</dbReference>
<dbReference type="Gene3D" id="3.30.1380.10">
    <property type="match status" value="1"/>
</dbReference>
<dbReference type="PANTHER" id="PTHR43126">
    <property type="entry name" value="D-ALANYL-D-ALANINE DIPEPTIDASE"/>
    <property type="match status" value="1"/>
</dbReference>
<feature type="binding site" evidence="9">
    <location>
        <position position="123"/>
    </location>
    <ligand>
        <name>Zn(2+)</name>
        <dbReference type="ChEBI" id="CHEBI:29105"/>
        <note>catalytic</note>
    </ligand>
</feature>
<evidence type="ECO:0000256" key="6">
    <source>
        <dbReference type="ARBA" id="ARBA00022997"/>
    </source>
</evidence>
<keyword evidence="2 9" id="KW-0645">Protease</keyword>
<evidence type="ECO:0000256" key="9">
    <source>
        <dbReference type="HAMAP-Rule" id="MF_01924"/>
    </source>
</evidence>
<dbReference type="Pfam" id="PF01427">
    <property type="entry name" value="Peptidase_M15"/>
    <property type="match status" value="1"/>
</dbReference>